<feature type="active site" evidence="6">
    <location>
        <position position="362"/>
    </location>
</feature>
<dbReference type="PANTHER" id="PTHR43667:SF1">
    <property type="entry name" value="CYCLOPROPANE-FATTY-ACYL-PHOSPHOLIPID SYNTHASE"/>
    <property type="match status" value="1"/>
</dbReference>
<dbReference type="AlphaFoldDB" id="H1CZ93"/>
<proteinExistence type="inferred from homology"/>
<evidence type="ECO:0000256" key="4">
    <source>
        <dbReference type="ARBA" id="ARBA00022691"/>
    </source>
</evidence>
<evidence type="ECO:0000256" key="1">
    <source>
        <dbReference type="ARBA" id="ARBA00010815"/>
    </source>
</evidence>
<keyword evidence="9" id="KW-1185">Reference proteome</keyword>
<organism evidence="8 9">
    <name type="scientific">Dialister succinatiphilus YIT 11850</name>
    <dbReference type="NCBI Taxonomy" id="742743"/>
    <lineage>
        <taxon>Bacteria</taxon>
        <taxon>Bacillati</taxon>
        <taxon>Bacillota</taxon>
        <taxon>Negativicutes</taxon>
        <taxon>Veillonellales</taxon>
        <taxon>Veillonellaceae</taxon>
        <taxon>Dialister</taxon>
    </lineage>
</organism>
<keyword evidence="2" id="KW-0489">Methyltransferase</keyword>
<evidence type="ECO:0000259" key="7">
    <source>
        <dbReference type="Pfam" id="PF25371"/>
    </source>
</evidence>
<dbReference type="InterPro" id="IPR050723">
    <property type="entry name" value="CFA/CMAS"/>
</dbReference>
<dbReference type="InterPro" id="IPR057206">
    <property type="entry name" value="DUF7884"/>
</dbReference>
<dbReference type="SUPFAM" id="SSF53335">
    <property type="entry name" value="S-adenosyl-L-methionine-dependent methyltransferases"/>
    <property type="match status" value="1"/>
</dbReference>
<dbReference type="Gene3D" id="3.40.50.150">
    <property type="entry name" value="Vaccinia Virus protein VP39"/>
    <property type="match status" value="1"/>
</dbReference>
<evidence type="ECO:0000313" key="8">
    <source>
        <dbReference type="EMBL" id="EHO63397.1"/>
    </source>
</evidence>
<keyword evidence="3" id="KW-0808">Transferase</keyword>
<dbReference type="GO" id="GO:0008610">
    <property type="term" value="P:lipid biosynthetic process"/>
    <property type="evidence" value="ECO:0007669"/>
    <property type="project" value="InterPro"/>
</dbReference>
<accession>H1CZ93</accession>
<dbReference type="EMBL" id="ADLT01000016">
    <property type="protein sequence ID" value="EHO63397.1"/>
    <property type="molecule type" value="Genomic_DNA"/>
</dbReference>
<dbReference type="PATRIC" id="fig|742743.3.peg.692"/>
<dbReference type="STRING" id="742743.HMPREF9453_00681"/>
<dbReference type="CDD" id="cd02440">
    <property type="entry name" value="AdoMet_MTases"/>
    <property type="match status" value="1"/>
</dbReference>
<dbReference type="HOGENOM" id="CLU_026434_6_2_9"/>
<dbReference type="eggNOG" id="COG2230">
    <property type="taxonomic scope" value="Bacteria"/>
</dbReference>
<evidence type="ECO:0000256" key="6">
    <source>
        <dbReference type="PIRSR" id="PIRSR003085-1"/>
    </source>
</evidence>
<name>H1CZ93_9FIRM</name>
<evidence type="ECO:0000256" key="3">
    <source>
        <dbReference type="ARBA" id="ARBA00022679"/>
    </source>
</evidence>
<keyword evidence="4" id="KW-0949">S-adenosyl-L-methionine</keyword>
<feature type="domain" description="DUF7884" evidence="7">
    <location>
        <begin position="15"/>
        <end position="86"/>
    </location>
</feature>
<gene>
    <name evidence="8" type="ORF">HMPREF9453_00681</name>
</gene>
<dbReference type="PANTHER" id="PTHR43667">
    <property type="entry name" value="CYCLOPROPANE-FATTY-ACYL-PHOSPHOLIPID SYNTHASE"/>
    <property type="match status" value="1"/>
</dbReference>
<keyword evidence="5" id="KW-0443">Lipid metabolism</keyword>
<dbReference type="InterPro" id="IPR029063">
    <property type="entry name" value="SAM-dependent_MTases_sf"/>
</dbReference>
<evidence type="ECO:0000256" key="2">
    <source>
        <dbReference type="ARBA" id="ARBA00022603"/>
    </source>
</evidence>
<dbReference type="OrthoDB" id="9782855at2"/>
<dbReference type="GO" id="GO:0032259">
    <property type="term" value="P:methylation"/>
    <property type="evidence" value="ECO:0007669"/>
    <property type="project" value="UniProtKB-KW"/>
</dbReference>
<dbReference type="GO" id="GO:0008168">
    <property type="term" value="F:methyltransferase activity"/>
    <property type="evidence" value="ECO:0007669"/>
    <property type="project" value="UniProtKB-KW"/>
</dbReference>
<reference evidence="8 9" key="1">
    <citation type="submission" date="2011-11" db="EMBL/GenBank/DDBJ databases">
        <title>The Genome Sequence of Dialister succinatiphilus YIT 11850.</title>
        <authorList>
            <consortium name="The Broad Institute Genome Sequencing Platform"/>
            <person name="Earl A."/>
            <person name="Ward D."/>
            <person name="Feldgarden M."/>
            <person name="Gevers D."/>
            <person name="Morotomi M."/>
            <person name="Young S.K."/>
            <person name="Zeng Q."/>
            <person name="Gargeya S."/>
            <person name="Fitzgerald M."/>
            <person name="Haas B."/>
            <person name="Abouelleil A."/>
            <person name="Alvarado L."/>
            <person name="Arachchi H.M."/>
            <person name="Berlin A."/>
            <person name="Brown A."/>
            <person name="Chapman S.B."/>
            <person name="Dunbar C."/>
            <person name="Gearin G."/>
            <person name="Goldberg J."/>
            <person name="Griggs A."/>
            <person name="Gujja S."/>
            <person name="Heiman D."/>
            <person name="Howarth C."/>
            <person name="Lui A."/>
            <person name="MacDonald P.J.P."/>
            <person name="Montmayeur A."/>
            <person name="Murphy C."/>
            <person name="Neiman D."/>
            <person name="Pearson M."/>
            <person name="Priest M."/>
            <person name="Roberts A."/>
            <person name="Saif S."/>
            <person name="Shea T."/>
            <person name="Sisk P."/>
            <person name="Stolte C."/>
            <person name="Sykes S."/>
            <person name="Wortman J."/>
            <person name="Nusbaum C."/>
            <person name="Birren B."/>
        </authorList>
    </citation>
    <scope>NUCLEOTIDE SEQUENCE [LARGE SCALE GENOMIC DNA]</scope>
    <source>
        <strain evidence="8 9">YIT 11850</strain>
    </source>
</reference>
<dbReference type="Pfam" id="PF02353">
    <property type="entry name" value="CMAS"/>
    <property type="match status" value="1"/>
</dbReference>
<protein>
    <recommendedName>
        <fullName evidence="7">DUF7884 domain-containing protein</fullName>
    </recommendedName>
</protein>
<dbReference type="InterPro" id="IPR003333">
    <property type="entry name" value="CMAS"/>
</dbReference>
<comment type="caution">
    <text evidence="8">The sequence shown here is derived from an EMBL/GenBank/DDBJ whole genome shotgun (WGS) entry which is preliminary data.</text>
</comment>
<comment type="similarity">
    <text evidence="1">Belongs to the CFA/CMAS family.</text>
</comment>
<dbReference type="Pfam" id="PF25371">
    <property type="entry name" value="DUF7884"/>
    <property type="match status" value="1"/>
</dbReference>
<sequence length="397" mass="45571">MFKKEALNMALQLWKKGGFTVRFWDGTEKNYGSTPPKFKVIFKQEPTFSPSDLKEDLDVLIGSAYVDGIVDFEGNLDDIVATAFQKDPVKLPYHLGALRQKMIEEEEKREKSNIHAHYDLGNDLFDSFLDATKTYSCAYFKHEDDSLYEAQMNKIDLSLRKLFLKPGETLLDIGCGWGELIIYAAKKYGVHAYGITLSEDQYKTAKERIHKEGLDGKAEVILENYLDLDSDAYQFDKIVSIGMFEHVGKKYLPLYFNKVSNLLKPGGLFMLHSILNMDPQEKQTNNWMTKYIFPGGYVPGIRETVSTFPLFGLRLIAFESLRRHYAKTLHCWAEAFNAHKDSLPPVYDEKFKRLWDIYLRGCESGFRTGVLDVGQFILSKGVNNDLPMTLESIYNDK</sequence>
<dbReference type="PIRSF" id="PIRSF003085">
    <property type="entry name" value="CMAS"/>
    <property type="match status" value="1"/>
</dbReference>
<dbReference type="Proteomes" id="UP000003277">
    <property type="component" value="Unassembled WGS sequence"/>
</dbReference>
<evidence type="ECO:0000313" key="9">
    <source>
        <dbReference type="Proteomes" id="UP000003277"/>
    </source>
</evidence>
<evidence type="ECO:0000256" key="5">
    <source>
        <dbReference type="ARBA" id="ARBA00023098"/>
    </source>
</evidence>
<dbReference type="RefSeq" id="WP_008859185.1">
    <property type="nucleotide sequence ID" value="NZ_JH591187.1"/>
</dbReference>